<name>A0A382L964_9ZZZZ</name>
<dbReference type="EMBL" id="UINC01084720">
    <property type="protein sequence ID" value="SVC31617.1"/>
    <property type="molecule type" value="Genomic_DNA"/>
</dbReference>
<dbReference type="AlphaFoldDB" id="A0A382L964"/>
<accession>A0A382L964</accession>
<gene>
    <name evidence="1" type="ORF">METZ01_LOCUS284471</name>
</gene>
<protein>
    <submittedName>
        <fullName evidence="1">Uncharacterized protein</fullName>
    </submittedName>
</protein>
<organism evidence="1">
    <name type="scientific">marine metagenome</name>
    <dbReference type="NCBI Taxonomy" id="408172"/>
    <lineage>
        <taxon>unclassified sequences</taxon>
        <taxon>metagenomes</taxon>
        <taxon>ecological metagenomes</taxon>
    </lineage>
</organism>
<sequence length="103" mass="12243">MLVIFSFDIEASKLLDPLKTMPVDQSQEFSSVDEYMQYRFETLEQNGMPEEAIQLMKDSYELYKIELAIKQIENKDLSQNQQDFLSIISLHESSRYDLKYPYK</sequence>
<evidence type="ECO:0000313" key="1">
    <source>
        <dbReference type="EMBL" id="SVC31617.1"/>
    </source>
</evidence>
<proteinExistence type="predicted"/>
<reference evidence="1" key="1">
    <citation type="submission" date="2018-05" db="EMBL/GenBank/DDBJ databases">
        <authorList>
            <person name="Lanie J.A."/>
            <person name="Ng W.-L."/>
            <person name="Kazmierczak K.M."/>
            <person name="Andrzejewski T.M."/>
            <person name="Davidsen T.M."/>
            <person name="Wayne K.J."/>
            <person name="Tettelin H."/>
            <person name="Glass J.I."/>
            <person name="Rusch D."/>
            <person name="Podicherti R."/>
            <person name="Tsui H.-C.T."/>
            <person name="Winkler M.E."/>
        </authorList>
    </citation>
    <scope>NUCLEOTIDE SEQUENCE</scope>
</reference>